<dbReference type="InterPro" id="IPR051581">
    <property type="entry name" value="Ca-bind"/>
</dbReference>
<dbReference type="SMART" id="SM00054">
    <property type="entry name" value="EFh"/>
    <property type="match status" value="3"/>
</dbReference>
<dbReference type="Proteomes" id="UP000281553">
    <property type="component" value="Unassembled WGS sequence"/>
</dbReference>
<organism evidence="5 6">
    <name type="scientific">Dibothriocephalus latus</name>
    <name type="common">Fish tapeworm</name>
    <name type="synonym">Diphyllobothrium latum</name>
    <dbReference type="NCBI Taxonomy" id="60516"/>
    <lineage>
        <taxon>Eukaryota</taxon>
        <taxon>Metazoa</taxon>
        <taxon>Spiralia</taxon>
        <taxon>Lophotrochozoa</taxon>
        <taxon>Platyhelminthes</taxon>
        <taxon>Cestoda</taxon>
        <taxon>Eucestoda</taxon>
        <taxon>Diphyllobothriidea</taxon>
        <taxon>Diphyllobothriidae</taxon>
        <taxon>Dibothriocephalus</taxon>
    </lineage>
</organism>
<evidence type="ECO:0000259" key="4">
    <source>
        <dbReference type="PROSITE" id="PS50222"/>
    </source>
</evidence>
<dbReference type="PROSITE" id="PS00018">
    <property type="entry name" value="EF_HAND_1"/>
    <property type="match status" value="2"/>
</dbReference>
<keyword evidence="1" id="KW-0479">Metal-binding</keyword>
<evidence type="ECO:0000313" key="5">
    <source>
        <dbReference type="EMBL" id="VDK49295.1"/>
    </source>
</evidence>
<keyword evidence="6" id="KW-1185">Reference proteome</keyword>
<dbReference type="Gene3D" id="1.10.238.10">
    <property type="entry name" value="EF-hand"/>
    <property type="match status" value="1"/>
</dbReference>
<dbReference type="InterPro" id="IPR002048">
    <property type="entry name" value="EF_hand_dom"/>
</dbReference>
<proteinExistence type="predicted"/>
<dbReference type="PANTHER" id="PTHR34524:SF6">
    <property type="entry name" value="CALCYPHOSINE LIKE"/>
    <property type="match status" value="1"/>
</dbReference>
<dbReference type="PROSITE" id="PS50222">
    <property type="entry name" value="EF_HAND_2"/>
    <property type="match status" value="2"/>
</dbReference>
<sequence length="200" mass="22549">MNYNFGSRLHIFSPANLARVIYLSIMALTANEQKQFQLESRAKLSKAETPMEKLRFMCLARGASGINGLGRQFRVMDDDSNRKLSKEEFTKGCNDFGCHLSSDEVDKLFAAIDTDNSGSIGFEEFLRALRPPMSQRRIDLVKKAFSLLDKSGDGVITVSICFFFACFRDIAFDIVKLAQTCIKFLFLDIWVTGSSDTYCI</sequence>
<dbReference type="CDD" id="cd00051">
    <property type="entry name" value="EFh"/>
    <property type="match status" value="1"/>
</dbReference>
<name>A0A3P6R7C4_DIBLA</name>
<dbReference type="Pfam" id="PF13202">
    <property type="entry name" value="EF-hand_5"/>
    <property type="match status" value="1"/>
</dbReference>
<protein>
    <recommendedName>
        <fullName evidence="4">EF-hand domain-containing protein</fullName>
    </recommendedName>
</protein>
<dbReference type="Pfam" id="PF13499">
    <property type="entry name" value="EF-hand_7"/>
    <property type="match status" value="1"/>
</dbReference>
<dbReference type="AlphaFoldDB" id="A0A3P6R7C4"/>
<dbReference type="GO" id="GO:0005509">
    <property type="term" value="F:calcium ion binding"/>
    <property type="evidence" value="ECO:0007669"/>
    <property type="project" value="InterPro"/>
</dbReference>
<dbReference type="InterPro" id="IPR011992">
    <property type="entry name" value="EF-hand-dom_pair"/>
</dbReference>
<keyword evidence="2" id="KW-0677">Repeat</keyword>
<dbReference type="OrthoDB" id="444540at2759"/>
<feature type="domain" description="EF-hand" evidence="4">
    <location>
        <begin position="64"/>
        <end position="99"/>
    </location>
</feature>
<accession>A0A3P6R7C4</accession>
<reference evidence="5 6" key="1">
    <citation type="submission" date="2018-11" db="EMBL/GenBank/DDBJ databases">
        <authorList>
            <consortium name="Pathogen Informatics"/>
        </authorList>
    </citation>
    <scope>NUCLEOTIDE SEQUENCE [LARGE SCALE GENOMIC DNA]</scope>
</reference>
<keyword evidence="3" id="KW-0106">Calcium</keyword>
<feature type="domain" description="EF-hand" evidence="4">
    <location>
        <begin position="100"/>
        <end position="135"/>
    </location>
</feature>
<dbReference type="InterPro" id="IPR018247">
    <property type="entry name" value="EF_Hand_1_Ca_BS"/>
</dbReference>
<evidence type="ECO:0000256" key="1">
    <source>
        <dbReference type="ARBA" id="ARBA00022723"/>
    </source>
</evidence>
<gene>
    <name evidence="5" type="ORF">DILT_LOCUS1715</name>
</gene>
<evidence type="ECO:0000313" key="6">
    <source>
        <dbReference type="Proteomes" id="UP000281553"/>
    </source>
</evidence>
<dbReference type="EMBL" id="UYRU01013625">
    <property type="protein sequence ID" value="VDK49295.1"/>
    <property type="molecule type" value="Genomic_DNA"/>
</dbReference>
<dbReference type="SUPFAM" id="SSF47473">
    <property type="entry name" value="EF-hand"/>
    <property type="match status" value="1"/>
</dbReference>
<dbReference type="PANTHER" id="PTHR34524">
    <property type="entry name" value="CALCYPHOSIN"/>
    <property type="match status" value="1"/>
</dbReference>
<evidence type="ECO:0000256" key="3">
    <source>
        <dbReference type="ARBA" id="ARBA00022837"/>
    </source>
</evidence>
<evidence type="ECO:0000256" key="2">
    <source>
        <dbReference type="ARBA" id="ARBA00022737"/>
    </source>
</evidence>